<dbReference type="EMBL" id="FMKA01000029">
    <property type="protein sequence ID" value="SCP98933.1"/>
    <property type="molecule type" value="Genomic_DNA"/>
</dbReference>
<feature type="binding site" evidence="12">
    <location>
        <position position="57"/>
    </location>
    <ligand>
        <name>ATP</name>
        <dbReference type="ChEBI" id="CHEBI:30616"/>
    </ligand>
</feature>
<evidence type="ECO:0000256" key="14">
    <source>
        <dbReference type="RuleBase" id="RU004011"/>
    </source>
</evidence>
<evidence type="ECO:0000256" key="12">
    <source>
        <dbReference type="HAMAP-Rule" id="MF_00451"/>
    </source>
</evidence>
<comment type="similarity">
    <text evidence="2 12 13 14">Belongs to the NDK family.</text>
</comment>
<dbReference type="GO" id="GO:0005524">
    <property type="term" value="F:ATP binding"/>
    <property type="evidence" value="ECO:0007669"/>
    <property type="project" value="UniProtKB-UniRule"/>
</dbReference>
<proteinExistence type="inferred from homology"/>
<keyword evidence="6 12" id="KW-0479">Metal-binding</keyword>
<accession>A0A1D3TX90</accession>
<comment type="caution">
    <text evidence="13">Lacks conserved residue(s) required for the propagation of feature annotation.</text>
</comment>
<keyword evidence="17" id="KW-1185">Reference proteome</keyword>
<comment type="subcellular location">
    <subcellularLocation>
        <location evidence="12">Cytoplasm</location>
    </subcellularLocation>
</comment>
<evidence type="ECO:0000256" key="1">
    <source>
        <dbReference type="ARBA" id="ARBA00001946"/>
    </source>
</evidence>
<gene>
    <name evidence="12" type="primary">ndk</name>
    <name evidence="16" type="ORF">SAMN05421730_102915</name>
</gene>
<comment type="catalytic activity">
    <reaction evidence="12">
        <text>a 2'-deoxyribonucleoside 5'-diphosphate + ATP = a 2'-deoxyribonucleoside 5'-triphosphate + ADP</text>
        <dbReference type="Rhea" id="RHEA:44640"/>
        <dbReference type="ChEBI" id="CHEBI:30616"/>
        <dbReference type="ChEBI" id="CHEBI:61560"/>
        <dbReference type="ChEBI" id="CHEBI:73316"/>
        <dbReference type="ChEBI" id="CHEBI:456216"/>
        <dbReference type="EC" id="2.7.4.6"/>
    </reaction>
</comment>
<evidence type="ECO:0000256" key="2">
    <source>
        <dbReference type="ARBA" id="ARBA00008142"/>
    </source>
</evidence>
<keyword evidence="5 12" id="KW-0808">Transferase</keyword>
<dbReference type="GO" id="GO:0006228">
    <property type="term" value="P:UTP biosynthetic process"/>
    <property type="evidence" value="ECO:0007669"/>
    <property type="project" value="UniProtKB-UniRule"/>
</dbReference>
<evidence type="ECO:0000256" key="13">
    <source>
        <dbReference type="PROSITE-ProRule" id="PRU00706"/>
    </source>
</evidence>
<dbReference type="HAMAP" id="MF_00451">
    <property type="entry name" value="NDP_kinase"/>
    <property type="match status" value="1"/>
</dbReference>
<keyword evidence="10 12" id="KW-0460">Magnesium</keyword>
<dbReference type="STRING" id="1619234.SAMN05421730_102915"/>
<sequence>MERTLVLIKPDAMERKLMGKIISVYEQKGFSVSSIKVLKPSRNIAAQHYAELKEKAYFEEILTYITRSEVCAMIIEGENAIGEVRKINGATDPQEADEDTIRRQFAISKAENAVHSSDSAENAEKEIGLWFSEKELHR</sequence>
<feature type="binding site" evidence="12">
    <location>
        <position position="9"/>
    </location>
    <ligand>
        <name>ATP</name>
        <dbReference type="ChEBI" id="CHEBI:30616"/>
    </ligand>
</feature>
<evidence type="ECO:0000256" key="3">
    <source>
        <dbReference type="ARBA" id="ARBA00012966"/>
    </source>
</evidence>
<evidence type="ECO:0000313" key="16">
    <source>
        <dbReference type="EMBL" id="SCP98933.1"/>
    </source>
</evidence>
<feature type="domain" description="Nucleoside diphosphate kinase-like" evidence="15">
    <location>
        <begin position="1"/>
        <end position="138"/>
    </location>
</feature>
<dbReference type="InterPro" id="IPR034907">
    <property type="entry name" value="NDK-like_dom"/>
</dbReference>
<evidence type="ECO:0000256" key="6">
    <source>
        <dbReference type="ARBA" id="ARBA00022723"/>
    </source>
</evidence>
<dbReference type="GO" id="GO:0006241">
    <property type="term" value="P:CTP biosynthetic process"/>
    <property type="evidence" value="ECO:0007669"/>
    <property type="project" value="UniProtKB-UniRule"/>
</dbReference>
<evidence type="ECO:0000256" key="8">
    <source>
        <dbReference type="ARBA" id="ARBA00022777"/>
    </source>
</evidence>
<evidence type="ECO:0000256" key="11">
    <source>
        <dbReference type="ARBA" id="ARBA00023080"/>
    </source>
</evidence>
<feature type="binding site" evidence="12">
    <location>
        <position position="85"/>
    </location>
    <ligand>
        <name>ATP</name>
        <dbReference type="ChEBI" id="CHEBI:30616"/>
    </ligand>
</feature>
<evidence type="ECO:0000313" key="17">
    <source>
        <dbReference type="Proteomes" id="UP000199315"/>
    </source>
</evidence>
<dbReference type="Proteomes" id="UP000199315">
    <property type="component" value="Unassembled WGS sequence"/>
</dbReference>
<dbReference type="GO" id="GO:0006183">
    <property type="term" value="P:GTP biosynthetic process"/>
    <property type="evidence" value="ECO:0007669"/>
    <property type="project" value="UniProtKB-UniRule"/>
</dbReference>
<dbReference type="GO" id="GO:0005737">
    <property type="term" value="C:cytoplasm"/>
    <property type="evidence" value="ECO:0007669"/>
    <property type="project" value="UniProtKB-SubCell"/>
</dbReference>
<dbReference type="PRINTS" id="PR01243">
    <property type="entry name" value="NUCDPKINASE"/>
</dbReference>
<protein>
    <recommendedName>
        <fullName evidence="4 12">Nucleoside diphosphate kinase</fullName>
        <shortName evidence="12">NDK</shortName>
        <shortName evidence="12">NDP kinase</shortName>
        <ecNumber evidence="3 12">2.7.4.6</ecNumber>
    </recommendedName>
    <alternativeName>
        <fullName evidence="12">Nucleoside-2-P kinase</fullName>
    </alternativeName>
</protein>
<dbReference type="Pfam" id="PF00334">
    <property type="entry name" value="NDK"/>
    <property type="match status" value="1"/>
</dbReference>
<feature type="binding site" evidence="12">
    <location>
        <position position="91"/>
    </location>
    <ligand>
        <name>ATP</name>
        <dbReference type="ChEBI" id="CHEBI:30616"/>
    </ligand>
</feature>
<comment type="function">
    <text evidence="12">Major role in the synthesis of nucleoside triphosphates other than ATP. The ATP gamma phosphate is transferred to the NDP beta phosphate via a ping-pong mechanism, using a phosphorylated active-site intermediate.</text>
</comment>
<dbReference type="SMART" id="SM00562">
    <property type="entry name" value="NDK"/>
    <property type="match status" value="1"/>
</dbReference>
<dbReference type="FunFam" id="3.30.70.141:FF:000003">
    <property type="entry name" value="Nucleoside diphosphate kinase"/>
    <property type="match status" value="1"/>
</dbReference>
<comment type="catalytic activity">
    <reaction evidence="12">
        <text>a ribonucleoside 5'-diphosphate + ATP = a ribonucleoside 5'-triphosphate + ADP</text>
        <dbReference type="Rhea" id="RHEA:18113"/>
        <dbReference type="ChEBI" id="CHEBI:30616"/>
        <dbReference type="ChEBI" id="CHEBI:57930"/>
        <dbReference type="ChEBI" id="CHEBI:61557"/>
        <dbReference type="ChEBI" id="CHEBI:456216"/>
        <dbReference type="EC" id="2.7.4.6"/>
    </reaction>
</comment>
<evidence type="ECO:0000256" key="4">
    <source>
        <dbReference type="ARBA" id="ARBA00017632"/>
    </source>
</evidence>
<comment type="cofactor">
    <cofactor evidence="1 12">
        <name>Mg(2+)</name>
        <dbReference type="ChEBI" id="CHEBI:18420"/>
    </cofactor>
</comment>
<dbReference type="EC" id="2.7.4.6" evidence="3 12"/>
<dbReference type="AlphaFoldDB" id="A0A1D3TX90"/>
<dbReference type="OrthoDB" id="9801161at2"/>
<keyword evidence="7 12" id="KW-0547">Nucleotide-binding</keyword>
<dbReference type="SUPFAM" id="SSF54919">
    <property type="entry name" value="Nucleoside diphosphate kinase, NDK"/>
    <property type="match status" value="1"/>
</dbReference>
<dbReference type="Gene3D" id="3.30.70.141">
    <property type="entry name" value="Nucleoside diphosphate kinase-like domain"/>
    <property type="match status" value="1"/>
</dbReference>
<feature type="binding site" evidence="12">
    <location>
        <position position="102"/>
    </location>
    <ligand>
        <name>ATP</name>
        <dbReference type="ChEBI" id="CHEBI:30616"/>
    </ligand>
</feature>
<evidence type="ECO:0000256" key="5">
    <source>
        <dbReference type="ARBA" id="ARBA00022679"/>
    </source>
</evidence>
<dbReference type="CDD" id="cd04413">
    <property type="entry name" value="NDPk_I"/>
    <property type="match status" value="1"/>
</dbReference>
<evidence type="ECO:0000259" key="15">
    <source>
        <dbReference type="SMART" id="SM00562"/>
    </source>
</evidence>
<evidence type="ECO:0000256" key="7">
    <source>
        <dbReference type="ARBA" id="ARBA00022741"/>
    </source>
</evidence>
<organism evidence="16 17">
    <name type="scientific">Anaerobium acetethylicum</name>
    <dbReference type="NCBI Taxonomy" id="1619234"/>
    <lineage>
        <taxon>Bacteria</taxon>
        <taxon>Bacillati</taxon>
        <taxon>Bacillota</taxon>
        <taxon>Clostridia</taxon>
        <taxon>Lachnospirales</taxon>
        <taxon>Lachnospiraceae</taxon>
        <taxon>Anaerobium</taxon>
    </lineage>
</organism>
<keyword evidence="12" id="KW-0597">Phosphoprotein</keyword>
<dbReference type="NCBIfam" id="NF001908">
    <property type="entry name" value="PRK00668.1"/>
    <property type="match status" value="1"/>
</dbReference>
<dbReference type="InterPro" id="IPR036850">
    <property type="entry name" value="NDK-like_dom_sf"/>
</dbReference>
<feature type="binding site" evidence="12">
    <location>
        <position position="112"/>
    </location>
    <ligand>
        <name>ATP</name>
        <dbReference type="ChEBI" id="CHEBI:30616"/>
    </ligand>
</feature>
<keyword evidence="12" id="KW-0963">Cytoplasm</keyword>
<dbReference type="PANTHER" id="PTHR11349">
    <property type="entry name" value="NUCLEOSIDE DIPHOSPHATE KINASE"/>
    <property type="match status" value="1"/>
</dbReference>
<dbReference type="GO" id="GO:0004550">
    <property type="term" value="F:nucleoside diphosphate kinase activity"/>
    <property type="evidence" value="ECO:0007669"/>
    <property type="project" value="UniProtKB-UniRule"/>
</dbReference>
<dbReference type="GO" id="GO:0046872">
    <property type="term" value="F:metal ion binding"/>
    <property type="evidence" value="ECO:0007669"/>
    <property type="project" value="UniProtKB-KW"/>
</dbReference>
<dbReference type="PROSITE" id="PS51374">
    <property type="entry name" value="NDPK_LIKE"/>
    <property type="match status" value="1"/>
</dbReference>
<dbReference type="InterPro" id="IPR001564">
    <property type="entry name" value="Nucleoside_diP_kinase"/>
</dbReference>
<dbReference type="RefSeq" id="WP_091236157.1">
    <property type="nucleotide sequence ID" value="NZ_FMKA01000029.1"/>
</dbReference>
<name>A0A1D3TX90_9FIRM</name>
<evidence type="ECO:0000256" key="9">
    <source>
        <dbReference type="ARBA" id="ARBA00022840"/>
    </source>
</evidence>
<keyword evidence="9 12" id="KW-0067">ATP-binding</keyword>
<keyword evidence="11 12" id="KW-0546">Nucleotide metabolism</keyword>
<feature type="active site" description="Pros-phosphohistidine intermediate" evidence="12">
    <location>
        <position position="115"/>
    </location>
</feature>
<comment type="subunit">
    <text evidence="12">Homotetramer.</text>
</comment>
<evidence type="ECO:0000256" key="10">
    <source>
        <dbReference type="ARBA" id="ARBA00022842"/>
    </source>
</evidence>
<keyword evidence="8 12" id="KW-0418">Kinase</keyword>
<reference evidence="16 17" key="1">
    <citation type="submission" date="2016-09" db="EMBL/GenBank/DDBJ databases">
        <authorList>
            <person name="Capua I."/>
            <person name="De Benedictis P."/>
            <person name="Joannis T."/>
            <person name="Lombin L.H."/>
            <person name="Cattoli G."/>
        </authorList>
    </citation>
    <scope>NUCLEOTIDE SEQUENCE [LARGE SCALE GENOMIC DNA]</scope>
    <source>
        <strain evidence="16 17">GluBS11</strain>
    </source>
</reference>